<name>A0ACB5TSE1_AMBMO</name>
<reference evidence="1" key="1">
    <citation type="submission" date="2023-04" db="EMBL/GenBank/DDBJ databases">
        <title>Ambrosiozyma monospora NBRC 10751.</title>
        <authorList>
            <person name="Ichikawa N."/>
            <person name="Sato H."/>
            <person name="Tonouchi N."/>
        </authorList>
    </citation>
    <scope>NUCLEOTIDE SEQUENCE</scope>
    <source>
        <strain evidence="1">NBRC 10751</strain>
    </source>
</reference>
<organism evidence="1 2">
    <name type="scientific">Ambrosiozyma monospora</name>
    <name type="common">Yeast</name>
    <name type="synonym">Endomycopsis monosporus</name>
    <dbReference type="NCBI Taxonomy" id="43982"/>
    <lineage>
        <taxon>Eukaryota</taxon>
        <taxon>Fungi</taxon>
        <taxon>Dikarya</taxon>
        <taxon>Ascomycota</taxon>
        <taxon>Saccharomycotina</taxon>
        <taxon>Pichiomycetes</taxon>
        <taxon>Pichiales</taxon>
        <taxon>Pichiaceae</taxon>
        <taxon>Ambrosiozyma</taxon>
    </lineage>
</organism>
<dbReference type="Proteomes" id="UP001165064">
    <property type="component" value="Unassembled WGS sequence"/>
</dbReference>
<gene>
    <name evidence="1" type="ORF">Amon02_000948300</name>
</gene>
<sequence>MKEAPIKIREVEKLPHEGKSYNPSFDAWKSLINIEFSKELPKEEQRQKLIEHQEKIQYLIETLDSNEIDDDSDDESNSGKKTENEDDEDDEDNEDEDENRFKVSVNPAVKNKKKTKTQRNKQKRHKQRELLESQLKELKARIKQLETIPEPSTTESITASKATETPAKTKQQLANERRVQKETRKLGSKHTPLETPLEVKLSDELSDSLRTLKPEGNLLYDQMNKLQSSGMVEVRKQSKQKRKYKKKVTEKWTYKDFKW</sequence>
<protein>
    <submittedName>
        <fullName evidence="1">Unnamed protein product</fullName>
    </submittedName>
</protein>
<accession>A0ACB5TSE1</accession>
<evidence type="ECO:0000313" key="2">
    <source>
        <dbReference type="Proteomes" id="UP001165064"/>
    </source>
</evidence>
<keyword evidence="2" id="KW-1185">Reference proteome</keyword>
<comment type="caution">
    <text evidence="1">The sequence shown here is derived from an EMBL/GenBank/DDBJ whole genome shotgun (WGS) entry which is preliminary data.</text>
</comment>
<dbReference type="EMBL" id="BSXS01008918">
    <property type="protein sequence ID" value="GME94075.1"/>
    <property type="molecule type" value="Genomic_DNA"/>
</dbReference>
<evidence type="ECO:0000313" key="1">
    <source>
        <dbReference type="EMBL" id="GME94075.1"/>
    </source>
</evidence>
<proteinExistence type="predicted"/>